<dbReference type="InterPro" id="IPR052160">
    <property type="entry name" value="Gypsy_RT_Integrase-like"/>
</dbReference>
<dbReference type="InterPro" id="IPR036397">
    <property type="entry name" value="RNaseH_sf"/>
</dbReference>
<feature type="region of interest" description="Disordered" evidence="2">
    <location>
        <begin position="285"/>
        <end position="315"/>
    </location>
</feature>
<dbReference type="EMBL" id="BQNB010014996">
    <property type="protein sequence ID" value="GJT34820.1"/>
    <property type="molecule type" value="Genomic_DNA"/>
</dbReference>
<dbReference type="InterPro" id="IPR041588">
    <property type="entry name" value="Integrase_H2C2"/>
</dbReference>
<dbReference type="PANTHER" id="PTHR47266">
    <property type="entry name" value="ENDONUCLEASE-RELATED"/>
    <property type="match status" value="1"/>
</dbReference>
<accession>A0ABQ5D6A4</accession>
<keyword evidence="4" id="KW-0548">Nucleotidyltransferase</keyword>
<dbReference type="Pfam" id="PF17921">
    <property type="entry name" value="Integrase_H2C2"/>
    <property type="match status" value="1"/>
</dbReference>
<keyword evidence="1" id="KW-0175">Coiled coil</keyword>
<evidence type="ECO:0000313" key="4">
    <source>
        <dbReference type="EMBL" id="GJT34820.1"/>
    </source>
</evidence>
<dbReference type="PROSITE" id="PS50994">
    <property type="entry name" value="INTEGRASE"/>
    <property type="match status" value="1"/>
</dbReference>
<proteinExistence type="predicted"/>
<evidence type="ECO:0000256" key="1">
    <source>
        <dbReference type="SAM" id="Coils"/>
    </source>
</evidence>
<sequence length="826" mass="95194">MRTVHWKLYDSDDRKTTGVLPNKKSKTVNQEPQTKIDLEKSMTKFLDNQRVSNMFVKNNINDMILKMKQNEKNFQTKIKNMERKIDEWEKSQNLSLKQSDRTDPPPPQAHTEHVNVVFTESGKSDDHPKIQKDPPPSIMGVKTVTTVIKVTATSIVGNENRLSISAVRDISTASIKCSTVFREPPYPFDYPMRRLTMEEILAKFIDEGRCEHEEMEIFIKEFRTTNELLLKTRCNLLSELKSEVNELSKVVSNDLIPQNEAKGVTTRGEKMTSKAICSKEINETGINKNEPPRFEQDVQENPHDDGVENKSSSIPEKATHPLNLKQLDISILFIEALVQIPKYAKYLESLLTSKSKLKEACTETMNERCSTVLLNELPLKEKDPTSFTIPCQVLEKHKEAGDLAGDHSSRLENPHMEVLTEREIADKFSDEHLMALKSKSNNDEPWYADFVNYIVGKVVPPNWTFKKRKRFFSQVNTYFWEEPYAFKLCADNIMRRCVGGSETLKILSHYHSGPTGGHHSANVTAKKVYESGFYWPSVFKDANEHVRRCDACQRSGNISSRNEMPQNNIQVCEVFDVWGLDFMGPFPQSRGNKYILVVVDYVSKWVKAQALPTNDARVVVKFLRSLFARSIKRILERSVGYNPKDWSEKLNDALWAFRTAYKTPTWCTPFRLVYGKTYHLPVEIEHKAHWALKQCNMDLTLASESRLMKLNELAKLRDGAYENTRIYKERTKKWHDSRLHGDKDFKVGDKVLLYNSRLKMYPGKLKSKWSGSNMVKMVYPHGAIEITDSDGFSFKVNGQRLKKYYGGDIDKEDDEVIELENDAMRS</sequence>
<evidence type="ECO:0000256" key="2">
    <source>
        <dbReference type="SAM" id="MobiDB-lite"/>
    </source>
</evidence>
<dbReference type="InterPro" id="IPR012337">
    <property type="entry name" value="RNaseH-like_sf"/>
</dbReference>
<gene>
    <name evidence="4" type="ORF">Tco_0925239</name>
</gene>
<dbReference type="InterPro" id="IPR001584">
    <property type="entry name" value="Integrase_cat-core"/>
</dbReference>
<protein>
    <submittedName>
        <fullName evidence="4">Reverse transcriptase domain-containing protein</fullName>
    </submittedName>
</protein>
<feature type="compositionally biased region" description="Basic and acidic residues" evidence="2">
    <location>
        <begin position="290"/>
        <end position="308"/>
    </location>
</feature>
<keyword evidence="4" id="KW-0695">RNA-directed DNA polymerase</keyword>
<name>A0ABQ5D6A4_9ASTR</name>
<evidence type="ECO:0000313" key="5">
    <source>
        <dbReference type="Proteomes" id="UP001151760"/>
    </source>
</evidence>
<dbReference type="GO" id="GO:0003964">
    <property type="term" value="F:RNA-directed DNA polymerase activity"/>
    <property type="evidence" value="ECO:0007669"/>
    <property type="project" value="UniProtKB-KW"/>
</dbReference>
<dbReference type="Gene3D" id="1.10.340.70">
    <property type="match status" value="1"/>
</dbReference>
<reference evidence="4" key="1">
    <citation type="journal article" date="2022" name="Int. J. Mol. Sci.">
        <title>Draft Genome of Tanacetum Coccineum: Genomic Comparison of Closely Related Tanacetum-Family Plants.</title>
        <authorList>
            <person name="Yamashiro T."/>
            <person name="Shiraishi A."/>
            <person name="Nakayama K."/>
            <person name="Satake H."/>
        </authorList>
    </citation>
    <scope>NUCLEOTIDE SEQUENCE</scope>
</reference>
<reference evidence="4" key="2">
    <citation type="submission" date="2022-01" db="EMBL/GenBank/DDBJ databases">
        <authorList>
            <person name="Yamashiro T."/>
            <person name="Shiraishi A."/>
            <person name="Satake H."/>
            <person name="Nakayama K."/>
        </authorList>
    </citation>
    <scope>NUCLEOTIDE SEQUENCE</scope>
</reference>
<dbReference type="Gene3D" id="3.30.420.10">
    <property type="entry name" value="Ribonuclease H-like superfamily/Ribonuclease H"/>
    <property type="match status" value="2"/>
</dbReference>
<feature type="domain" description="Integrase catalytic" evidence="3">
    <location>
        <begin position="561"/>
        <end position="672"/>
    </location>
</feature>
<dbReference type="SUPFAM" id="SSF53098">
    <property type="entry name" value="Ribonuclease H-like"/>
    <property type="match status" value="1"/>
</dbReference>
<organism evidence="4 5">
    <name type="scientific">Tanacetum coccineum</name>
    <dbReference type="NCBI Taxonomy" id="301880"/>
    <lineage>
        <taxon>Eukaryota</taxon>
        <taxon>Viridiplantae</taxon>
        <taxon>Streptophyta</taxon>
        <taxon>Embryophyta</taxon>
        <taxon>Tracheophyta</taxon>
        <taxon>Spermatophyta</taxon>
        <taxon>Magnoliopsida</taxon>
        <taxon>eudicotyledons</taxon>
        <taxon>Gunneridae</taxon>
        <taxon>Pentapetalae</taxon>
        <taxon>asterids</taxon>
        <taxon>campanulids</taxon>
        <taxon>Asterales</taxon>
        <taxon>Asteraceae</taxon>
        <taxon>Asteroideae</taxon>
        <taxon>Anthemideae</taxon>
        <taxon>Anthemidinae</taxon>
        <taxon>Tanacetum</taxon>
    </lineage>
</organism>
<evidence type="ECO:0000259" key="3">
    <source>
        <dbReference type="PROSITE" id="PS50994"/>
    </source>
</evidence>
<feature type="coiled-coil region" evidence="1">
    <location>
        <begin position="64"/>
        <end position="98"/>
    </location>
</feature>
<keyword evidence="4" id="KW-0808">Transferase</keyword>
<keyword evidence="5" id="KW-1185">Reference proteome</keyword>
<comment type="caution">
    <text evidence="4">The sequence shown here is derived from an EMBL/GenBank/DDBJ whole genome shotgun (WGS) entry which is preliminary data.</text>
</comment>
<dbReference type="Proteomes" id="UP001151760">
    <property type="component" value="Unassembled WGS sequence"/>
</dbReference>